<evidence type="ECO:0000313" key="9">
    <source>
        <dbReference type="Ensembl" id="ENSSGRP00000045913.1"/>
    </source>
</evidence>
<protein>
    <submittedName>
        <fullName evidence="9">Antigen KI-67-like</fullName>
    </submittedName>
</protein>
<keyword evidence="6" id="KW-0131">Cell cycle</keyword>
<feature type="region of interest" description="Disordered" evidence="7">
    <location>
        <begin position="1267"/>
        <end position="1286"/>
    </location>
</feature>
<organism evidence="9 10">
    <name type="scientific">Sinocyclocheilus grahami</name>
    <name type="common">Dianchi golden-line fish</name>
    <name type="synonym">Barbus grahami</name>
    <dbReference type="NCBI Taxonomy" id="75366"/>
    <lineage>
        <taxon>Eukaryota</taxon>
        <taxon>Metazoa</taxon>
        <taxon>Chordata</taxon>
        <taxon>Craniata</taxon>
        <taxon>Vertebrata</taxon>
        <taxon>Euteleostomi</taxon>
        <taxon>Actinopterygii</taxon>
        <taxon>Neopterygii</taxon>
        <taxon>Teleostei</taxon>
        <taxon>Ostariophysi</taxon>
        <taxon>Cypriniformes</taxon>
        <taxon>Cyprinidae</taxon>
        <taxon>Cyprininae</taxon>
        <taxon>Sinocyclocheilus</taxon>
    </lineage>
</organism>
<feature type="region of interest" description="Disordered" evidence="7">
    <location>
        <begin position="1062"/>
        <end position="1112"/>
    </location>
</feature>
<feature type="compositionally biased region" description="Basic and acidic residues" evidence="7">
    <location>
        <begin position="1496"/>
        <end position="1515"/>
    </location>
</feature>
<feature type="compositionally biased region" description="Low complexity" evidence="7">
    <location>
        <begin position="328"/>
        <end position="362"/>
    </location>
</feature>
<dbReference type="Proteomes" id="UP000472262">
    <property type="component" value="Unassembled WGS sequence"/>
</dbReference>
<evidence type="ECO:0000259" key="8">
    <source>
        <dbReference type="Pfam" id="PF15276"/>
    </source>
</evidence>
<feature type="compositionally biased region" description="Polar residues" evidence="7">
    <location>
        <begin position="1217"/>
        <end position="1227"/>
    </location>
</feature>
<dbReference type="InParanoid" id="A0A672N453"/>
<evidence type="ECO:0000256" key="3">
    <source>
        <dbReference type="ARBA" id="ARBA00022553"/>
    </source>
</evidence>
<feature type="region of interest" description="Disordered" evidence="7">
    <location>
        <begin position="296"/>
        <end position="368"/>
    </location>
</feature>
<accession>A0A672N453</accession>
<dbReference type="InterPro" id="IPR012568">
    <property type="entry name" value="KI67R"/>
</dbReference>
<keyword evidence="4" id="KW-0832">Ubl conjugation</keyword>
<feature type="region of interest" description="Disordered" evidence="7">
    <location>
        <begin position="21"/>
        <end position="193"/>
    </location>
</feature>
<dbReference type="GO" id="GO:0005694">
    <property type="term" value="C:chromosome"/>
    <property type="evidence" value="ECO:0007669"/>
    <property type="project" value="TreeGrafter"/>
</dbReference>
<dbReference type="OMA" id="HESSWKS"/>
<feature type="region of interest" description="Disordered" evidence="7">
    <location>
        <begin position="783"/>
        <end position="817"/>
    </location>
</feature>
<evidence type="ECO:0000256" key="5">
    <source>
        <dbReference type="ARBA" id="ARBA00023242"/>
    </source>
</evidence>
<dbReference type="GO" id="GO:0005634">
    <property type="term" value="C:nucleus"/>
    <property type="evidence" value="ECO:0007669"/>
    <property type="project" value="UniProtKB-SubCell"/>
</dbReference>
<feature type="compositionally biased region" description="Low complexity" evidence="7">
    <location>
        <begin position="884"/>
        <end position="899"/>
    </location>
</feature>
<feature type="domain" description="PP1-binding" evidence="8">
    <location>
        <begin position="233"/>
        <end position="273"/>
    </location>
</feature>
<dbReference type="PANTHER" id="PTHR21603:SF17">
    <property type="entry name" value="PROLIFERATION MARKER PROTEIN KI-67"/>
    <property type="match status" value="1"/>
</dbReference>
<dbReference type="GO" id="GO:0051983">
    <property type="term" value="P:regulation of chromosome segregation"/>
    <property type="evidence" value="ECO:0007669"/>
    <property type="project" value="TreeGrafter"/>
</dbReference>
<feature type="compositionally biased region" description="Low complexity" evidence="7">
    <location>
        <begin position="1007"/>
        <end position="1018"/>
    </location>
</feature>
<feature type="compositionally biased region" description="Basic and acidic residues" evidence="7">
    <location>
        <begin position="1466"/>
        <end position="1482"/>
    </location>
</feature>
<feature type="region of interest" description="Disordered" evidence="7">
    <location>
        <begin position="841"/>
        <end position="916"/>
    </location>
</feature>
<dbReference type="SMART" id="SM01295">
    <property type="entry name" value="K167R"/>
    <property type="match status" value="1"/>
</dbReference>
<evidence type="ECO:0000256" key="7">
    <source>
        <dbReference type="SAM" id="MobiDB-lite"/>
    </source>
</evidence>
<dbReference type="GO" id="GO:0007088">
    <property type="term" value="P:regulation of mitotic nuclear division"/>
    <property type="evidence" value="ECO:0007669"/>
    <property type="project" value="TreeGrafter"/>
</dbReference>
<evidence type="ECO:0000256" key="1">
    <source>
        <dbReference type="ARBA" id="ARBA00004123"/>
    </source>
</evidence>
<comment type="subcellular location">
    <subcellularLocation>
        <location evidence="1">Nucleus</location>
    </subcellularLocation>
</comment>
<feature type="compositionally biased region" description="Basic and acidic residues" evidence="7">
    <location>
        <begin position="784"/>
        <end position="811"/>
    </location>
</feature>
<dbReference type="InterPro" id="IPR029334">
    <property type="entry name" value="PP1-bd"/>
</dbReference>
<dbReference type="PANTHER" id="PTHR21603">
    <property type="entry name" value="ANTIGEN KI-67-LIKE PROTEIN"/>
    <property type="match status" value="1"/>
</dbReference>
<proteinExistence type="predicted"/>
<feature type="region of interest" description="Disordered" evidence="7">
    <location>
        <begin position="953"/>
        <end position="1050"/>
    </location>
</feature>
<feature type="compositionally biased region" description="Basic and acidic residues" evidence="7">
    <location>
        <begin position="860"/>
        <end position="882"/>
    </location>
</feature>
<reference evidence="9" key="1">
    <citation type="submission" date="2025-08" db="UniProtKB">
        <authorList>
            <consortium name="Ensembl"/>
        </authorList>
    </citation>
    <scope>IDENTIFICATION</scope>
</reference>
<keyword evidence="3" id="KW-0597">Phosphoprotein</keyword>
<dbReference type="Pfam" id="PF15276">
    <property type="entry name" value="PP1_bind"/>
    <property type="match status" value="1"/>
</dbReference>
<feature type="region of interest" description="Disordered" evidence="7">
    <location>
        <begin position="1162"/>
        <end position="1200"/>
    </location>
</feature>
<feature type="region of interest" description="Disordered" evidence="7">
    <location>
        <begin position="1216"/>
        <end position="1256"/>
    </location>
</feature>
<keyword evidence="10" id="KW-1185">Reference proteome</keyword>
<evidence type="ECO:0000256" key="6">
    <source>
        <dbReference type="ARBA" id="ARBA00023306"/>
    </source>
</evidence>
<keyword evidence="5" id="KW-0539">Nucleus</keyword>
<feature type="compositionally biased region" description="Polar residues" evidence="7">
    <location>
        <begin position="1551"/>
        <end position="1570"/>
    </location>
</feature>
<keyword evidence="2" id="KW-1017">Isopeptide bond</keyword>
<name>A0A672N453_SINGR</name>
<feature type="compositionally biased region" description="Polar residues" evidence="7">
    <location>
        <begin position="150"/>
        <end position="171"/>
    </location>
</feature>
<dbReference type="Ensembl" id="ENSSGRT00000049127.1">
    <property type="protein sequence ID" value="ENSSGRP00000045913.1"/>
    <property type="gene ID" value="ENSSGRG00000024619.1"/>
</dbReference>
<evidence type="ECO:0000256" key="2">
    <source>
        <dbReference type="ARBA" id="ARBA00022499"/>
    </source>
</evidence>
<feature type="compositionally biased region" description="Basic residues" evidence="7">
    <location>
        <begin position="1230"/>
        <end position="1244"/>
    </location>
</feature>
<sequence length="1743" mass="189800">MSPFCELYQMVKQDLAAKSPWKSELPKTPLAKPQVGHVLAADVKSSPIQVPTPSIKKRRSSKSNSEDTTVPAIPQSSLNANVEEKPNDDMPSVGSSTPSLMEKSITPFSQKKRTPLKTPQKFSAGEVVQQILLEPQPEEKTPNSPKGRRSSGSQNQSLAHQMPTVQPQTPGSEDKNTEVKMSPRTSPRANAGKRFKVQDALPKITATTLASKKQDELCDGNESHNEVTIPKAKKKRVSFGGLLSPELFDKRLPSNSPLCRGAAPRHSLGLSQKPQSLLRRASAIGLLALRLEETFSEAQKRSPKRALPKRTASPAKTPSPAKRSPSIKAKTPSPKPQKSPSASTKAPTSSSTLATPRTPASAKRASTSAIEAVGGMSLTKTLRVQGRFSISRISTPTPVQDQGDEPETQSTIVEDVPQKCLTPKVPLRRKSMKSSASKTPISAIKSALDVMRSRRSGASRANLKVLTSWADIVKFGQTKPQTEVTTKKKTTKSSIVKKTAVPKPKTPARRLKDVVSTGHAASPVTIVVGRAHMRINQSVGAAPKIVPNIALFKKDMKMDEDLTGVAEIFKTPANTRSKNRVPVNNECPEIPLDEISVMKTPEESGEMMVSPLSVVSTVKRGCYNEAVTRRLLDNQDGSLLEDEGLSQLPDNSNEASCHDIIPDVETPSDVQTEEEEAAPEAVVKTPKQKAAPSLCLTGVKRLMKTPKQKAEPIEDLRGKLLKTPKECKPSQDESLEGVKELLKTPKYRGAPVEDMVGVKRVMQTPKFKSNPVLCAAGLQRLMRTPKEKAEQHEDLTGVKELMKTPKHKGEPVEDQMGEQRLMQTLKEKVEPVEDFSGLKQLMQTPKQKGDPVSSPFGISDLRKTPRLKEAMAQDSTGLKELDPENSSSLTTESRLTEPTEIQEPVESGSGFMPVEGLDEECDKENVCPFKTMETEVVKSVDLQCTAKAVECNQSDQEVETVIPQERHPDQNEESVSVEAIDVFSSGADERTQEQSEETVCVSDNTNATVEATATSSTAEQEELIKSPPANKIQRGSRGRAAQKSKNEMAKAPAVLSLIEEENMSSPIPASPTRGRRGKKLLEVPEIAASPVRKSARGRVPKHSFVEEEVKNTEASQVLVESINTEIPDSLPVITKTRKGRKAKQDYADAVVVPTVDANAVVPQCPDANEEQIQAPVVKPGRRKKMGKIESQPSEDLEQKTTEIVCEENAVAPEDVKLQTSLGTETVSATRARRARPAKKEHLKTKPTPALKSEITSTHVVVAEKPLTSVAKSGRGRKGKKETVKDQPLDDVDVTVVSKAVSEADVDHKEDPQTLVVKSGRGRKAKQQKPQMAEEVVDQPAIDTCTRLPVTEEHTETVVKYVRGNRKAKQSKETVSVEVEENIVSPVEQAETHVVKSGRKRAVIAKEPKMVADVSIKRGSRAVADPAPPVAVISSRARKAVAKAESEVTEDVASSEEPVKHARRTAKAPESKKEENTMTHGDSEFVAVENTTVVTLEKVEKGSRGKKQKDSTKDISKNPIKKSATVEEANKIKPSKTVNWTPDLVICKDIETSTNVKVPAETTSTESNQSADLPPRGRRGRGVKKEEPPIEDSQEAAQVHVKPLRRGKAVAPSALKSEPTDSKTSTSLKRKMNEGIEVMDESVNKEPLPKRRGRVANSTEVAAEVSSKEKTFEAEPEKAEPTPKKTGNRAARGQKRTAQEPDPAPDKAQESVLGTTSQKGRSVKKVEEVDDPTEAAPVRRTRRK</sequence>
<gene>
    <name evidence="9" type="primary">LOC107569176</name>
</gene>
<feature type="region of interest" description="Disordered" evidence="7">
    <location>
        <begin position="1443"/>
        <end position="1743"/>
    </location>
</feature>
<evidence type="ECO:0000256" key="4">
    <source>
        <dbReference type="ARBA" id="ARBA00022843"/>
    </source>
</evidence>
<evidence type="ECO:0000313" key="10">
    <source>
        <dbReference type="Proteomes" id="UP000472262"/>
    </source>
</evidence>
<reference evidence="9" key="2">
    <citation type="submission" date="2025-09" db="UniProtKB">
        <authorList>
            <consortium name="Ensembl"/>
        </authorList>
    </citation>
    <scope>IDENTIFICATION</scope>
</reference>
<dbReference type="Pfam" id="PF08065">
    <property type="entry name" value="KI67R"/>
    <property type="match status" value="1"/>
</dbReference>
<feature type="compositionally biased region" description="Basic and acidic residues" evidence="7">
    <location>
        <begin position="1665"/>
        <end position="1682"/>
    </location>
</feature>